<dbReference type="SUPFAM" id="SSF48452">
    <property type="entry name" value="TPR-like"/>
    <property type="match status" value="1"/>
</dbReference>
<evidence type="ECO:0000256" key="2">
    <source>
        <dbReference type="ARBA" id="ARBA00022840"/>
    </source>
</evidence>
<dbReference type="Proteomes" id="UP000197446">
    <property type="component" value="Unassembled WGS sequence"/>
</dbReference>
<dbReference type="InterPro" id="IPR027417">
    <property type="entry name" value="P-loop_NTPase"/>
</dbReference>
<comment type="caution">
    <text evidence="5">The sequence shown here is derived from an EMBL/GenBank/DDBJ whole genome shotgun (WGS) entry which is preliminary data.</text>
</comment>
<dbReference type="InterPro" id="IPR041664">
    <property type="entry name" value="AAA_16"/>
</dbReference>
<dbReference type="PANTHER" id="PTHR16305">
    <property type="entry name" value="TESTICULAR SOLUBLE ADENYLYL CYCLASE"/>
    <property type="match status" value="1"/>
</dbReference>
<evidence type="ECO:0000256" key="3">
    <source>
        <dbReference type="SAM" id="MobiDB-lite"/>
    </source>
</evidence>
<dbReference type="InterPro" id="IPR036388">
    <property type="entry name" value="WH-like_DNA-bd_sf"/>
</dbReference>
<dbReference type="GO" id="GO:0005524">
    <property type="term" value="F:ATP binding"/>
    <property type="evidence" value="ECO:0007669"/>
    <property type="project" value="UniProtKB-KW"/>
</dbReference>
<dbReference type="GO" id="GO:0004016">
    <property type="term" value="F:adenylate cyclase activity"/>
    <property type="evidence" value="ECO:0007669"/>
    <property type="project" value="TreeGrafter"/>
</dbReference>
<sequence length="1002" mass="107773">MLRLLTVPAWAPEGAAPHRLPATVPGALVLVLALQGDTGMPRERLAALFWPDAAPADALHHLRVNLHRARTLLRGWGFAEHLRAEGTHLHLTLPTDLTDDAGASAPPDAQDWLAGWRLSGYEGFEAWRRETAQALHRRWLQRQRQQPAAAPASPPPPAREAEHEALRTSTAPALLLLGEPGAGKTTLLSAAFPQAPCLRGLEGLHGMPYRPLLDALRTRMPTLQAAVDDPRGALGAYRLDLARLLPELAPDEPLPPLDALTAQARLTEALARAFEALGPVLLVDDLQWCDPATVEWLLMLAQGDRLRWRAAARCHDMPTATTQALRPLVDAGRLLTLSLAPLTRAELAAVCRARWPGSNFADTALDQLHALSAGNPFALNELVAAGAPAQALGQSLPERVQQMVQRRLQALPPLAAQAVEAAAVMVQPAPAQALRHLLGLPAGDAGDAACQQALAQALDAGMLAEQAAGLACAHDLIRQATAAQLGDARRLSLHRHAALWLGTRPEADAMTVAEHWRTAGEPQTALAWRHRGAEQLKARGRYDEACAVWREVADESLDLTQSLLARLELAACDLFEDLARGEQALNAIRAQLDGVSDPAQRQLMEGRLRAALVDNRVFAGDLASAGRHAARLRELLPELPTRERIQACEVLIELAMREPDIPAAWALLAQLRELAPRLPSVLSFEGQIHWFGGHVRAAHDALARLLQRHPDYCRGLTVENDLAVMLHTLGELATAEDMARRSLRSWAGVMHTECLSSLVLGSVLTSAGRHADAQASLQRALSLAQAQSSALFEAEARVRLARLHLQCGRPAEAAGLLAAAAPLLRDAEEPLRVSNWVLMATLKATANGHAPAPQDIDRLRAASARLQHPLVQAREARVDAELALIAGDGTAALAAADRQAAVARSHGLQEWATEAALLALRARRLLGEPAAKLRPLAQDIEAQAAAQGYADLRWRAAAWLAAHGGTAADGRRARAALSRLRGSERPSLFNADVAATREPRWA</sequence>
<feature type="region of interest" description="Disordered" evidence="3">
    <location>
        <begin position="138"/>
        <end position="166"/>
    </location>
</feature>
<evidence type="ECO:0000256" key="1">
    <source>
        <dbReference type="ARBA" id="ARBA00022741"/>
    </source>
</evidence>
<dbReference type="Pfam" id="PF13191">
    <property type="entry name" value="AAA_16"/>
    <property type="match status" value="1"/>
</dbReference>
<dbReference type="Gene3D" id="1.10.10.10">
    <property type="entry name" value="Winged helix-like DNA-binding domain superfamily/Winged helix DNA-binding domain"/>
    <property type="match status" value="1"/>
</dbReference>
<dbReference type="EMBL" id="NISI01000006">
    <property type="protein sequence ID" value="OWR03132.1"/>
    <property type="molecule type" value="Genomic_DNA"/>
</dbReference>
<keyword evidence="1" id="KW-0547">Nucleotide-binding</keyword>
<dbReference type="GO" id="GO:0005737">
    <property type="term" value="C:cytoplasm"/>
    <property type="evidence" value="ECO:0007669"/>
    <property type="project" value="TreeGrafter"/>
</dbReference>
<dbReference type="InterPro" id="IPR011990">
    <property type="entry name" value="TPR-like_helical_dom_sf"/>
</dbReference>
<proteinExistence type="predicted"/>
<dbReference type="OrthoDB" id="51325at2"/>
<evidence type="ECO:0000313" key="6">
    <source>
        <dbReference type="Proteomes" id="UP000197446"/>
    </source>
</evidence>
<feature type="domain" description="Orc1-like AAA ATPase" evidence="4">
    <location>
        <begin position="164"/>
        <end position="303"/>
    </location>
</feature>
<accession>A0A254N8J3</accession>
<keyword evidence="2" id="KW-0067">ATP-binding</keyword>
<name>A0A254N8J3_9BURK</name>
<reference evidence="5 6" key="1">
    <citation type="journal article" date="2007" name="Int. J. Syst. Evol. Microbiol.">
        <title>Description of Pelomonas aquatica sp. nov. and Pelomonas puraquae sp. nov., isolated from industrial and haemodialysis water.</title>
        <authorList>
            <person name="Gomila M."/>
            <person name="Bowien B."/>
            <person name="Falsen E."/>
            <person name="Moore E.R."/>
            <person name="Lalucat J."/>
        </authorList>
    </citation>
    <scope>NUCLEOTIDE SEQUENCE [LARGE SCALE GENOMIC DNA]</scope>
    <source>
        <strain evidence="5 6">CCUG 52769</strain>
    </source>
</reference>
<organism evidence="5 6">
    <name type="scientific">Roseateles puraquae</name>
    <dbReference type="NCBI Taxonomy" id="431059"/>
    <lineage>
        <taxon>Bacteria</taxon>
        <taxon>Pseudomonadati</taxon>
        <taxon>Pseudomonadota</taxon>
        <taxon>Betaproteobacteria</taxon>
        <taxon>Burkholderiales</taxon>
        <taxon>Sphaerotilaceae</taxon>
        <taxon>Roseateles</taxon>
    </lineage>
</organism>
<keyword evidence="6" id="KW-1185">Reference proteome</keyword>
<gene>
    <name evidence="5" type="ORF">CDO81_16335</name>
</gene>
<dbReference type="AlphaFoldDB" id="A0A254N8J3"/>
<feature type="compositionally biased region" description="Low complexity" evidence="3">
    <location>
        <begin position="142"/>
        <end position="151"/>
    </location>
</feature>
<protein>
    <recommendedName>
        <fullName evidence="4">Orc1-like AAA ATPase domain-containing protein</fullName>
    </recommendedName>
</protein>
<evidence type="ECO:0000313" key="5">
    <source>
        <dbReference type="EMBL" id="OWR03132.1"/>
    </source>
</evidence>
<dbReference type="Gene3D" id="1.25.40.10">
    <property type="entry name" value="Tetratricopeptide repeat domain"/>
    <property type="match status" value="1"/>
</dbReference>
<dbReference type="PANTHER" id="PTHR16305:SF35">
    <property type="entry name" value="TRANSCRIPTIONAL ACTIVATOR DOMAIN"/>
    <property type="match status" value="1"/>
</dbReference>
<dbReference type="SUPFAM" id="SSF52540">
    <property type="entry name" value="P-loop containing nucleoside triphosphate hydrolases"/>
    <property type="match status" value="1"/>
</dbReference>
<dbReference type="RefSeq" id="WP_088484286.1">
    <property type="nucleotide sequence ID" value="NZ_NISI01000006.1"/>
</dbReference>
<evidence type="ECO:0000259" key="4">
    <source>
        <dbReference type="Pfam" id="PF13191"/>
    </source>
</evidence>